<evidence type="ECO:0000256" key="1">
    <source>
        <dbReference type="SAM" id="MobiDB-lite"/>
    </source>
</evidence>
<proteinExistence type="predicted"/>
<feature type="compositionally biased region" description="Low complexity" evidence="1">
    <location>
        <begin position="67"/>
        <end position="77"/>
    </location>
</feature>
<sequence length="90" mass="9360">MTDPGDDGRDPRARSVTEEAAELVEAVREWSASPEVRARLATAATSLLEAGAALLDTVAARQRSRSAPPDAGAGDRPPAAREEQDGPPPT</sequence>
<reference evidence="2" key="1">
    <citation type="submission" date="2020-02" db="EMBL/GenBank/DDBJ databases">
        <authorList>
            <person name="Meier V. D."/>
        </authorList>
    </citation>
    <scope>NUCLEOTIDE SEQUENCE</scope>
    <source>
        <strain evidence="2">AVDCRST_MAG36</strain>
    </source>
</reference>
<protein>
    <submittedName>
        <fullName evidence="2">Uncharacterized protein</fullName>
    </submittedName>
</protein>
<dbReference type="EMBL" id="CADCUH010000002">
    <property type="protein sequence ID" value="CAA9314263.1"/>
    <property type="molecule type" value="Genomic_DNA"/>
</dbReference>
<accession>A0A6J4KSL1</accession>
<gene>
    <name evidence="2" type="ORF">AVDCRST_MAG36-13</name>
</gene>
<dbReference type="AlphaFoldDB" id="A0A6J4KSL1"/>
<feature type="region of interest" description="Disordered" evidence="1">
    <location>
        <begin position="59"/>
        <end position="90"/>
    </location>
</feature>
<name>A0A6J4KSL1_9ACTN</name>
<evidence type="ECO:0000313" key="2">
    <source>
        <dbReference type="EMBL" id="CAA9314263.1"/>
    </source>
</evidence>
<organism evidence="2">
    <name type="scientific">uncultured Nocardioidaceae bacterium</name>
    <dbReference type="NCBI Taxonomy" id="253824"/>
    <lineage>
        <taxon>Bacteria</taxon>
        <taxon>Bacillati</taxon>
        <taxon>Actinomycetota</taxon>
        <taxon>Actinomycetes</taxon>
        <taxon>Propionibacteriales</taxon>
        <taxon>Nocardioidaceae</taxon>
        <taxon>environmental samples</taxon>
    </lineage>
</organism>